<dbReference type="PANTHER" id="PTHR35249">
    <property type="entry name" value="DYNEIN REGULATORY COMPLEX SUBUNIT 7"/>
    <property type="match status" value="1"/>
</dbReference>
<dbReference type="GO" id="GO:0031514">
    <property type="term" value="C:motile cilium"/>
    <property type="evidence" value="ECO:0007669"/>
    <property type="project" value="TreeGrafter"/>
</dbReference>
<gene>
    <name evidence="19" type="ORF">AB205_0043220</name>
</gene>
<dbReference type="InterPro" id="IPR056292">
    <property type="entry name" value="DRC7_C"/>
</dbReference>
<feature type="coiled-coil region" evidence="14">
    <location>
        <begin position="237"/>
        <end position="265"/>
    </location>
</feature>
<evidence type="ECO:0000256" key="7">
    <source>
        <dbReference type="ARBA" id="ARBA00022871"/>
    </source>
</evidence>
<evidence type="ECO:0000256" key="3">
    <source>
        <dbReference type="ARBA" id="ARBA00021303"/>
    </source>
</evidence>
<keyword evidence="11" id="KW-0966">Cell projection</keyword>
<dbReference type="Proteomes" id="UP000228934">
    <property type="component" value="Unassembled WGS sequence"/>
</dbReference>
<keyword evidence="10" id="KW-0206">Cytoskeleton</keyword>
<dbReference type="EMBL" id="KV926535">
    <property type="protein sequence ID" value="PIO36991.1"/>
    <property type="molecule type" value="Genomic_DNA"/>
</dbReference>
<evidence type="ECO:0000256" key="6">
    <source>
        <dbReference type="ARBA" id="ARBA00022846"/>
    </source>
</evidence>
<dbReference type="InterPro" id="IPR038765">
    <property type="entry name" value="Papain-like_cys_pep_sf"/>
</dbReference>
<evidence type="ECO:0000259" key="18">
    <source>
        <dbReference type="Pfam" id="PF24671"/>
    </source>
</evidence>
<evidence type="ECO:0000259" key="17">
    <source>
        <dbReference type="Pfam" id="PF24667"/>
    </source>
</evidence>
<dbReference type="OrthoDB" id="10262874at2759"/>
<feature type="region of interest" description="Disordered" evidence="15">
    <location>
        <begin position="1"/>
        <end position="20"/>
    </location>
</feature>
<protein>
    <recommendedName>
        <fullName evidence="3">Dynein regulatory complex subunit 7</fullName>
    </recommendedName>
    <alternativeName>
        <fullName evidence="12">Coiled-coil domain-containing protein 135</fullName>
    </alternativeName>
    <alternativeName>
        <fullName evidence="13">Coiled-coil domain-containing protein lobo homolog</fullName>
    </alternativeName>
</protein>
<dbReference type="InterPro" id="IPR056291">
    <property type="entry name" value="MORN_DRC7"/>
</dbReference>
<evidence type="ECO:0000313" key="19">
    <source>
        <dbReference type="EMBL" id="PIO36991.1"/>
    </source>
</evidence>
<evidence type="ECO:0000313" key="20">
    <source>
        <dbReference type="Proteomes" id="UP000228934"/>
    </source>
</evidence>
<dbReference type="Pfam" id="PF24656">
    <property type="entry name" value="CEPT76_peptidase"/>
    <property type="match status" value="1"/>
</dbReference>
<keyword evidence="7" id="KW-0744">Spermatogenesis</keyword>
<accession>A0A2G9SC49</accession>
<evidence type="ECO:0000256" key="15">
    <source>
        <dbReference type="SAM" id="MobiDB-lite"/>
    </source>
</evidence>
<evidence type="ECO:0000256" key="13">
    <source>
        <dbReference type="ARBA" id="ARBA00031733"/>
    </source>
</evidence>
<reference evidence="20" key="1">
    <citation type="journal article" date="2017" name="Nat. Commun.">
        <title>The North American bullfrog draft genome provides insight into hormonal regulation of long noncoding RNA.</title>
        <authorList>
            <person name="Hammond S.A."/>
            <person name="Warren R.L."/>
            <person name="Vandervalk B.P."/>
            <person name="Kucuk E."/>
            <person name="Khan H."/>
            <person name="Gibb E.A."/>
            <person name="Pandoh P."/>
            <person name="Kirk H."/>
            <person name="Zhao Y."/>
            <person name="Jones M."/>
            <person name="Mungall A.J."/>
            <person name="Coope R."/>
            <person name="Pleasance S."/>
            <person name="Moore R.A."/>
            <person name="Holt R.A."/>
            <person name="Round J.M."/>
            <person name="Ohora S."/>
            <person name="Walle B.V."/>
            <person name="Veldhoen N."/>
            <person name="Helbing C.C."/>
            <person name="Birol I."/>
        </authorList>
    </citation>
    <scope>NUCLEOTIDE SEQUENCE [LARGE SCALE GENOMIC DNA]</scope>
</reference>
<comment type="subcellular location">
    <subcellularLocation>
        <location evidence="1">Cytoplasm</location>
        <location evidence="1">Cytoskeleton</location>
        <location evidence="1">Flagellum axoneme</location>
    </subcellularLocation>
</comment>
<keyword evidence="9" id="KW-0969">Cilium</keyword>
<keyword evidence="8 14" id="KW-0175">Coiled coil</keyword>
<dbReference type="InterPro" id="IPR056290">
    <property type="entry name" value="CEPT76/DRC7_peptidase-like_dom"/>
</dbReference>
<evidence type="ECO:0000256" key="14">
    <source>
        <dbReference type="SAM" id="Coils"/>
    </source>
</evidence>
<evidence type="ECO:0000259" key="16">
    <source>
        <dbReference type="Pfam" id="PF24656"/>
    </source>
</evidence>
<dbReference type="Pfam" id="PF24671">
    <property type="entry name" value="DRC7_C"/>
    <property type="match status" value="1"/>
</dbReference>
<dbReference type="AlphaFoldDB" id="A0A2G9SC49"/>
<dbReference type="Pfam" id="PF24667">
    <property type="entry name" value="MORN_DRC7"/>
    <property type="match status" value="1"/>
</dbReference>
<organism evidence="19 20">
    <name type="scientific">Aquarana catesbeiana</name>
    <name type="common">American bullfrog</name>
    <name type="synonym">Rana catesbeiana</name>
    <dbReference type="NCBI Taxonomy" id="8400"/>
    <lineage>
        <taxon>Eukaryota</taxon>
        <taxon>Metazoa</taxon>
        <taxon>Chordata</taxon>
        <taxon>Craniata</taxon>
        <taxon>Vertebrata</taxon>
        <taxon>Euteleostomi</taxon>
        <taxon>Amphibia</taxon>
        <taxon>Batrachia</taxon>
        <taxon>Anura</taxon>
        <taxon>Neobatrachia</taxon>
        <taxon>Ranoidea</taxon>
        <taxon>Ranidae</taxon>
        <taxon>Aquarana</taxon>
    </lineage>
</organism>
<evidence type="ECO:0000256" key="10">
    <source>
        <dbReference type="ARBA" id="ARBA00023212"/>
    </source>
</evidence>
<dbReference type="InterPro" id="IPR033551">
    <property type="entry name" value="DRC7/lobo"/>
</dbReference>
<evidence type="ECO:0000256" key="4">
    <source>
        <dbReference type="ARBA" id="ARBA00022490"/>
    </source>
</evidence>
<evidence type="ECO:0000256" key="11">
    <source>
        <dbReference type="ARBA" id="ARBA00023273"/>
    </source>
</evidence>
<keyword evidence="4" id="KW-0963">Cytoplasm</keyword>
<feature type="domain" description="Dynein regulatory complex subunit 7 C-terminal" evidence="18">
    <location>
        <begin position="738"/>
        <end position="844"/>
    </location>
</feature>
<evidence type="ECO:0000256" key="9">
    <source>
        <dbReference type="ARBA" id="ARBA00023069"/>
    </source>
</evidence>
<dbReference type="GO" id="GO:0030317">
    <property type="term" value="P:flagellated sperm motility"/>
    <property type="evidence" value="ECO:0007669"/>
    <property type="project" value="TreeGrafter"/>
</dbReference>
<dbReference type="SUPFAM" id="SSF54001">
    <property type="entry name" value="Cysteine proteinases"/>
    <property type="match status" value="1"/>
</dbReference>
<evidence type="ECO:0000256" key="8">
    <source>
        <dbReference type="ARBA" id="ARBA00023054"/>
    </source>
</evidence>
<dbReference type="GO" id="GO:0007283">
    <property type="term" value="P:spermatogenesis"/>
    <property type="evidence" value="ECO:0007669"/>
    <property type="project" value="UniProtKB-KW"/>
</dbReference>
<keyword evidence="5" id="KW-0221">Differentiation</keyword>
<evidence type="ECO:0000256" key="5">
    <source>
        <dbReference type="ARBA" id="ARBA00022782"/>
    </source>
</evidence>
<feature type="domain" description="Dynein regulatory complex subunit 7 MORN" evidence="17">
    <location>
        <begin position="407"/>
        <end position="691"/>
    </location>
</feature>
<dbReference type="PANTHER" id="PTHR35249:SF2">
    <property type="entry name" value="DYNEIN REGULATORY COMPLEX SUBUNIT 7"/>
    <property type="match status" value="1"/>
</dbReference>
<feature type="coiled-coil region" evidence="14">
    <location>
        <begin position="698"/>
        <end position="725"/>
    </location>
</feature>
<feature type="region of interest" description="Disordered" evidence="15">
    <location>
        <begin position="206"/>
        <end position="225"/>
    </location>
</feature>
<proteinExistence type="inferred from homology"/>
<dbReference type="GO" id="GO:0030154">
    <property type="term" value="P:cell differentiation"/>
    <property type="evidence" value="ECO:0007669"/>
    <property type="project" value="UniProtKB-KW"/>
</dbReference>
<keyword evidence="6" id="KW-0282">Flagellum</keyword>
<name>A0A2G9SC49_AQUCT</name>
<feature type="compositionally biased region" description="Basic and acidic residues" evidence="15">
    <location>
        <begin position="206"/>
        <end position="216"/>
    </location>
</feature>
<keyword evidence="20" id="KW-1185">Reference proteome</keyword>
<sequence>MEVPEDGPGEGQIPHTEDDILTEEDLRDIQEDLSHIEVTNGDSSQDPDAVWNNKPFPASYRTNSLKEQTLLSLANNFWRQYTHLYPDRKPLFMCPLNECGLEKFVCTTLQPTLLPYSDLYNWKECARFVSEFLSMDPMNSPIELPHTLFSTSSVLQRQKGNCFDFSILLCSLLLGAGYDVYCVSGYASREMCLMDESREVCPLLEKTKESNGEPPKKPHKKYSVKPPRQLVSRFELQQEAKHQAKIQAINLKEQEEEEQRQAEAEKAGPDPLYGLRVHCWVLVLSGKREVPENFFIDALTGNAYPTKDEHFLGLESVWNHENYWANMQDCRKGCKDMTFDLGDPVCWEVMLMGSSKPLLLIPDMEEEDIEEQENDNQDQDSRKTFQMPPSWTLPIVITPKEFEMRSPQGKKLLQYKKSKLEKWAPYLQKDGQVARLTIYKDIECSLEVEVQGWFQNRMDKLDMRQQKRQAGLTTEYFSPGRSDALKVHTYRSLAPETERTMIFYSKARLDGLERREEKPKEMTEMFQGRPDFLYCRLTVFGKRPKKVAIAGGPMEANPRPVLKITERFYRNTEKPANEDVAERVFLITEDRINVRYHRHDDHITTSYWEFQKPSNLGEKGFSIVLSPETCISYQVEPSEKCNKQLYVYETLLHLQQGELSAKEAVRKAEAEVLEILSARAQEESDPQLMISIYDTEQNEKSKEQREALERAAQEERLQCALLEQDYLAPFLARLGDPERLTRAQAQQVKEDCLSDLKQRLIEKANLIQARFEKETQELQKKQQWYQENQTSMTQEVQDTYTEYCSEAMFRIQILEARLTRHKELAPQKYLALEDRLNKDPRLCEGHISPQPGGHQ</sequence>
<comment type="similarity">
    <text evidence="2">Belongs to the DRC7 family.</text>
</comment>
<evidence type="ECO:0000256" key="2">
    <source>
        <dbReference type="ARBA" id="ARBA00010738"/>
    </source>
</evidence>
<evidence type="ECO:0000256" key="1">
    <source>
        <dbReference type="ARBA" id="ARBA00004611"/>
    </source>
</evidence>
<evidence type="ECO:0000256" key="12">
    <source>
        <dbReference type="ARBA" id="ARBA00031627"/>
    </source>
</evidence>
<feature type="domain" description="CEP76/DRC7 peptidase-like" evidence="16">
    <location>
        <begin position="277"/>
        <end position="350"/>
    </location>
</feature>